<reference evidence="2 3" key="1">
    <citation type="journal article" date="2013" name="BMC Genomics">
        <title>Comparative genomics of parasitic silkworm microsporidia reveal an association between genome expansion and host adaptation.</title>
        <authorList>
            <person name="Pan G."/>
            <person name="Xu J."/>
            <person name="Li T."/>
            <person name="Xia Q."/>
            <person name="Liu S.L."/>
            <person name="Zhang G."/>
            <person name="Li S."/>
            <person name="Li C."/>
            <person name="Liu H."/>
            <person name="Yang L."/>
            <person name="Liu T."/>
            <person name="Zhang X."/>
            <person name="Wu Z."/>
            <person name="Fan W."/>
            <person name="Dang X."/>
            <person name="Xiang H."/>
            <person name="Tao M."/>
            <person name="Li Y."/>
            <person name="Hu J."/>
            <person name="Li Z."/>
            <person name="Lin L."/>
            <person name="Luo J."/>
            <person name="Geng L."/>
            <person name="Wang L."/>
            <person name="Long M."/>
            <person name="Wan Y."/>
            <person name="He N."/>
            <person name="Zhang Z."/>
            <person name="Lu C."/>
            <person name="Keeling P.J."/>
            <person name="Wang J."/>
            <person name="Xiang Z."/>
            <person name="Zhou Z."/>
        </authorList>
    </citation>
    <scope>NUCLEOTIDE SEQUENCE [LARGE SCALE GENOMIC DNA]</scope>
    <source>
        <strain evidence="3">CQ1 / CVCC 102059</strain>
    </source>
</reference>
<protein>
    <submittedName>
        <fullName evidence="2">Uncharacterized protein</fullName>
    </submittedName>
</protein>
<gene>
    <name evidence="2" type="ORF">NBO_32g0006</name>
</gene>
<evidence type="ECO:0000313" key="3">
    <source>
        <dbReference type="Proteomes" id="UP000016927"/>
    </source>
</evidence>
<proteinExistence type="predicted"/>
<dbReference type="HOGENOM" id="CLU_1289275_0_0_1"/>
<keyword evidence="1" id="KW-0175">Coiled coil</keyword>
<evidence type="ECO:0000313" key="2">
    <source>
        <dbReference type="EMBL" id="EOB14231.1"/>
    </source>
</evidence>
<dbReference type="AlphaFoldDB" id="R0KTT8"/>
<organism evidence="2 3">
    <name type="scientific">Nosema bombycis (strain CQ1 / CVCC 102059)</name>
    <name type="common">Microsporidian parasite</name>
    <name type="synonym">Pebrine of silkworm</name>
    <dbReference type="NCBI Taxonomy" id="578461"/>
    <lineage>
        <taxon>Eukaryota</taxon>
        <taxon>Fungi</taxon>
        <taxon>Fungi incertae sedis</taxon>
        <taxon>Microsporidia</taxon>
        <taxon>Nosematidae</taxon>
        <taxon>Nosema</taxon>
    </lineage>
</organism>
<dbReference type="EMBL" id="KB908940">
    <property type="protein sequence ID" value="EOB14231.1"/>
    <property type="molecule type" value="Genomic_DNA"/>
</dbReference>
<keyword evidence="3" id="KW-1185">Reference proteome</keyword>
<feature type="coiled-coil region" evidence="1">
    <location>
        <begin position="102"/>
        <end position="167"/>
    </location>
</feature>
<sequence length="214" mass="25461">MIKELEGTDNVEKSLNYKLITISKSLMDYSSKISKSSSDRSVIFECLTESICLIDDFIPLYKKKKEMKDDNIFLQLIENIMLKFKDLHFTLIKILKNQQLNLTKFETIKNELKDLKEEIEKLLDNYEIYLDLLNDNTVFYNDMESSLVDLKMRFEEFKNNVSSMEVNILKEESNLLEMAVCFLFRTLARCFLKDDEKFDCILNNLEKFVKRLKF</sequence>
<name>R0KTT8_NOSB1</name>
<evidence type="ECO:0000256" key="1">
    <source>
        <dbReference type="SAM" id="Coils"/>
    </source>
</evidence>
<dbReference type="VEuPathDB" id="MicrosporidiaDB:NBO_32g0006"/>
<accession>R0KTT8</accession>
<dbReference type="Proteomes" id="UP000016927">
    <property type="component" value="Unassembled WGS sequence"/>
</dbReference>